<evidence type="ECO:0000313" key="2">
    <source>
        <dbReference type="Proteomes" id="UP000427886"/>
    </source>
</evidence>
<name>A0AB37D2Q3_TETHA</name>
<evidence type="ECO:0000313" key="1">
    <source>
        <dbReference type="EMBL" id="QGP76207.1"/>
    </source>
</evidence>
<dbReference type="RefSeq" id="WP_094243916.1">
    <property type="nucleotide sequence ID" value="NZ_CP020017.1"/>
</dbReference>
<sequence length="303" mass="35603">MSGEEKITLNLRQQFESICRSWLQSVDMKQASVLNDPILQYLNLKWRLVNSVSRNVYYSKEFYCPVNLQDGLNQVKEKIEKGEDITPYLSKSIKNVEYNDMMLNDWGIHHLHLGTTTDKKDSFFVNRTGKILYVKFEKNKAYLIQIMEHNEWTNDNLIKIIHDNWPDLIAKYKLKGMDIDQKFTDKERQKLRNGGTTSPVKVGDISYFPLGLGYATNKQSNVVIEKKDQIVWNLNKLEKDITENFRTYYKEKIRESTDYKGDSFEFELEIRESDNETVITETKSNVSFCFGNYRNMLCGEQDG</sequence>
<protein>
    <submittedName>
        <fullName evidence="1">Uncharacterized protein</fullName>
    </submittedName>
</protein>
<proteinExistence type="predicted"/>
<dbReference type="Proteomes" id="UP000427886">
    <property type="component" value="Chromosome"/>
</dbReference>
<dbReference type="KEGG" id="tey:GLW17_04875"/>
<organism evidence="1 2">
    <name type="scientific">Tetragenococcus halophilus</name>
    <name type="common">Pediococcus halophilus</name>
    <dbReference type="NCBI Taxonomy" id="51669"/>
    <lineage>
        <taxon>Bacteria</taxon>
        <taxon>Bacillati</taxon>
        <taxon>Bacillota</taxon>
        <taxon>Bacilli</taxon>
        <taxon>Lactobacillales</taxon>
        <taxon>Enterococcaceae</taxon>
        <taxon>Tetragenococcus</taxon>
    </lineage>
</organism>
<gene>
    <name evidence="1" type="ORF">GLW17_04875</name>
</gene>
<reference evidence="1 2" key="1">
    <citation type="submission" date="2019-11" db="EMBL/GenBank/DDBJ databases">
        <authorList>
            <person name="Kim E."/>
            <person name="Lee J."/>
            <person name="Jeon K."/>
            <person name="Lee Y."/>
        </authorList>
    </citation>
    <scope>NUCLEOTIDE SEQUENCE [LARGE SCALE GENOMIC DNA]</scope>
    <source>
        <strain evidence="1 2">YJ1</strain>
    </source>
</reference>
<dbReference type="AlphaFoldDB" id="A0AB37D2Q3"/>
<dbReference type="EMBL" id="CP046246">
    <property type="protein sequence ID" value="QGP76207.1"/>
    <property type="molecule type" value="Genomic_DNA"/>
</dbReference>
<accession>A0AB37D2Q3</accession>